<sequence>MPLFGVCPRLDRISQRISVGRDLARYISHLDYNWKIRLTVVRTNETLNEGIRPSLLAVSLRAFTRVLKDTN</sequence>
<dbReference type="Proteomes" id="UP000241037">
    <property type="component" value="Segment"/>
</dbReference>
<reference evidence="1 2" key="1">
    <citation type="journal article" date="2018" name="Microbiol. Resour. Announc.">
        <title>Complete Genome Sequence of Klebsiella pneumoniae Siphophage Sugarland.</title>
        <authorList>
            <person name="Erickson S.G."/>
            <person name="Lessor L."/>
            <person name="O'Leary C.J."/>
            <person name="Gill J.J."/>
            <person name="Liu M."/>
        </authorList>
    </citation>
    <scope>NUCLEOTIDE SEQUENCE [LARGE SCALE GENOMIC DNA]</scope>
</reference>
<evidence type="ECO:0000313" key="2">
    <source>
        <dbReference type="Proteomes" id="UP000241037"/>
    </source>
</evidence>
<proteinExistence type="predicted"/>
<keyword evidence="2" id="KW-1185">Reference proteome</keyword>
<gene>
    <name evidence="1" type="ORF">CPT_Sugarland_118</name>
</gene>
<name>A0A2H4PGZ6_9CAUD</name>
<dbReference type="EMBL" id="MG459987">
    <property type="protein sequence ID" value="ATW61931.1"/>
    <property type="molecule type" value="Genomic_DNA"/>
</dbReference>
<protein>
    <submittedName>
        <fullName evidence="1">Uncharacterized protein</fullName>
    </submittedName>
</protein>
<evidence type="ECO:0000313" key="1">
    <source>
        <dbReference type="EMBL" id="ATW61931.1"/>
    </source>
</evidence>
<organism evidence="1 2">
    <name type="scientific">Klebsiella phage Sugarland</name>
    <dbReference type="NCBI Taxonomy" id="2053603"/>
    <lineage>
        <taxon>Viruses</taxon>
        <taxon>Duplodnaviria</taxon>
        <taxon>Heunggongvirae</taxon>
        <taxon>Uroviricota</taxon>
        <taxon>Caudoviricetes</taxon>
        <taxon>Demerecviridae</taxon>
        <taxon>Sugarlandvirus</taxon>
        <taxon>Sugarlandvirus sugarland</taxon>
    </lineage>
</organism>
<accession>A0A2H4PGZ6</accession>